<keyword evidence="11" id="KW-1185">Reference proteome</keyword>
<evidence type="ECO:0000259" key="9">
    <source>
        <dbReference type="Pfam" id="PF17042"/>
    </source>
</evidence>
<feature type="domain" description="Four-carbon acid sugar kinase nucleotide binding" evidence="9">
    <location>
        <begin position="299"/>
        <end position="472"/>
    </location>
</feature>
<evidence type="ECO:0000256" key="2">
    <source>
        <dbReference type="ARBA" id="ARBA00022679"/>
    </source>
</evidence>
<evidence type="ECO:0000313" key="11">
    <source>
        <dbReference type="Proteomes" id="UP000007100"/>
    </source>
</evidence>
<dbReference type="Proteomes" id="UP000007100">
    <property type="component" value="Chromosome"/>
</dbReference>
<evidence type="ECO:0000256" key="1">
    <source>
        <dbReference type="ARBA" id="ARBA00005715"/>
    </source>
</evidence>
<keyword evidence="2" id="KW-0808">Transferase</keyword>
<dbReference type="RefSeq" id="WP_013639642.1">
    <property type="nucleotide sequence ID" value="NC_015186.1"/>
</dbReference>
<dbReference type="InterPro" id="IPR037051">
    <property type="entry name" value="4-carb_acid_sugar_kinase_N_sf"/>
</dbReference>
<feature type="region of interest" description="Disordered" evidence="7">
    <location>
        <begin position="1"/>
        <end position="29"/>
    </location>
</feature>
<comment type="similarity">
    <text evidence="1">Belongs to the four-carbon acid sugar kinase family.</text>
</comment>
<dbReference type="Gene3D" id="3.40.50.10840">
    <property type="entry name" value="Putative sugar-binding, N-terminal domain"/>
    <property type="match status" value="1"/>
</dbReference>
<evidence type="ECO:0000256" key="4">
    <source>
        <dbReference type="ARBA" id="ARBA00022777"/>
    </source>
</evidence>
<evidence type="ECO:0000256" key="6">
    <source>
        <dbReference type="ARBA" id="ARBA00023277"/>
    </source>
</evidence>
<keyword evidence="6" id="KW-0119">Carbohydrate metabolism</keyword>
<evidence type="ECO:0000256" key="3">
    <source>
        <dbReference type="ARBA" id="ARBA00022741"/>
    </source>
</evidence>
<gene>
    <name evidence="10" type="ordered locus">ACMV_08230</name>
</gene>
<keyword evidence="5" id="KW-0067">ATP-binding</keyword>
<dbReference type="InterPro" id="IPR010737">
    <property type="entry name" value="4-carb_acid_sugar_kinase_N"/>
</dbReference>
<proteinExistence type="inferred from homology"/>
<evidence type="ECO:0000259" key="8">
    <source>
        <dbReference type="Pfam" id="PF07005"/>
    </source>
</evidence>
<sequence length="491" mass="50648">MGRGDGGHSRRRAREDAPGAGPGAGGRVLTPRGDRLIGFYGDDYTGSSAVMEVLGFAGVPTVLFLETPDEAALARFADCRAVGIAGIARSQTPAWMDANLPGIFDTLARIGAPVTHYKVCSTFDSAPQVGSIGRAIELGVPRLGGAWHPLLVAAPALGRYQAFGNLFAVAGGAVHRLDRHPTMSRHPVTPMDEADLRRHLARQIAAPMGLVDLVALQGGRADAALAACLDAGERIVSLDAIDEATIAEAGRLIWEHRGERLFAIGSQGVEYALVAHWRRIGLLTPEAEPASAPPVKRIAVVSASCAPVTAAQIAQARRDGFTTFAVDAAAAADPALWARELDRAERDGLAALREGRSVVLHTAEGPDDPAIIRTRAAIAAAGQPVETIHARIGAGLGRLLGRLAAQSGLTRGVIAGGDTSGHAAQALGIGALTALAPLAPGAPLCRLHGSARAGGLAEIVLKGGQMGGPDFFQTVLRGGHAATGEIRRQDA</sequence>
<name>F0J5C1_ACIMA</name>
<dbReference type="Pfam" id="PF07005">
    <property type="entry name" value="SBD_N"/>
    <property type="match status" value="1"/>
</dbReference>
<dbReference type="AlphaFoldDB" id="F0J5C1"/>
<feature type="domain" description="Four-carbon acid sugar kinase N-terminal" evidence="8">
    <location>
        <begin position="37"/>
        <end position="273"/>
    </location>
</feature>
<dbReference type="InterPro" id="IPR031475">
    <property type="entry name" value="NBD_C"/>
</dbReference>
<dbReference type="GO" id="GO:0005524">
    <property type="term" value="F:ATP binding"/>
    <property type="evidence" value="ECO:0007669"/>
    <property type="project" value="UniProtKB-KW"/>
</dbReference>
<feature type="compositionally biased region" description="Basic and acidic residues" evidence="7">
    <location>
        <begin position="1"/>
        <end position="17"/>
    </location>
</feature>
<dbReference type="Gene3D" id="3.40.980.20">
    <property type="entry name" value="Four-carbon acid sugar kinase, nucleotide binding domain"/>
    <property type="match status" value="1"/>
</dbReference>
<dbReference type="HOGENOM" id="CLU_029424_1_1_5"/>
<dbReference type="Pfam" id="PF17042">
    <property type="entry name" value="NBD_C"/>
    <property type="match status" value="1"/>
</dbReference>
<evidence type="ECO:0000313" key="10">
    <source>
        <dbReference type="EMBL" id="BAJ80170.1"/>
    </source>
</evidence>
<dbReference type="GO" id="GO:0016301">
    <property type="term" value="F:kinase activity"/>
    <property type="evidence" value="ECO:0007669"/>
    <property type="project" value="UniProtKB-KW"/>
</dbReference>
<reference evidence="10 11" key="1">
    <citation type="submission" date="2010-12" db="EMBL/GenBank/DDBJ databases">
        <title>Whole genome sequence of Acidiphilium multivorum AIU301.</title>
        <authorList>
            <person name="Narita-Yamada S."/>
            <person name="Nakamura S."/>
            <person name="Ito N."/>
            <person name="Takarada H."/>
            <person name="Katano Y."/>
            <person name="Nakazawa H."/>
            <person name="Hosoyama A."/>
            <person name="Yamada R."/>
            <person name="Fujita N."/>
        </authorList>
    </citation>
    <scope>NUCLEOTIDE SEQUENCE [LARGE SCALE GENOMIC DNA]</scope>
    <source>
        <strain evidence="11">DSM 11245 / JCM 8867 / AIU301</strain>
    </source>
</reference>
<evidence type="ECO:0000256" key="5">
    <source>
        <dbReference type="ARBA" id="ARBA00022840"/>
    </source>
</evidence>
<keyword evidence="3" id="KW-0547">Nucleotide-binding</keyword>
<protein>
    <submittedName>
        <fullName evidence="10">Putative type III effector Hrp-dependent outer protein</fullName>
    </submittedName>
</protein>
<organism evidence="10 11">
    <name type="scientific">Acidiphilium multivorum (strain DSM 11245 / JCM 8867 / NBRC 100883 / AIU 301)</name>
    <dbReference type="NCBI Taxonomy" id="926570"/>
    <lineage>
        <taxon>Bacteria</taxon>
        <taxon>Pseudomonadati</taxon>
        <taxon>Pseudomonadota</taxon>
        <taxon>Alphaproteobacteria</taxon>
        <taxon>Acetobacterales</taxon>
        <taxon>Acidocellaceae</taxon>
        <taxon>Acidiphilium</taxon>
    </lineage>
</organism>
<dbReference type="KEGG" id="amv:ACMV_08230"/>
<dbReference type="InterPro" id="IPR042213">
    <property type="entry name" value="NBD_C_sf"/>
</dbReference>
<dbReference type="SUPFAM" id="SSF142764">
    <property type="entry name" value="YgbK-like"/>
    <property type="match status" value="1"/>
</dbReference>
<accession>F0J5C1</accession>
<keyword evidence="4" id="KW-0418">Kinase</keyword>
<dbReference type="EMBL" id="AP012035">
    <property type="protein sequence ID" value="BAJ80170.1"/>
    <property type="molecule type" value="Genomic_DNA"/>
</dbReference>
<evidence type="ECO:0000256" key="7">
    <source>
        <dbReference type="SAM" id="MobiDB-lite"/>
    </source>
</evidence>